<evidence type="ECO:0000313" key="2">
    <source>
        <dbReference type="Proteomes" id="UP000624703"/>
    </source>
</evidence>
<dbReference type="Proteomes" id="UP000624703">
    <property type="component" value="Unassembled WGS sequence"/>
</dbReference>
<gene>
    <name evidence="1" type="ORF">JIN82_07530</name>
</gene>
<name>A0A8J7MD61_9BACT</name>
<evidence type="ECO:0000313" key="1">
    <source>
        <dbReference type="EMBL" id="MBK1791001.1"/>
    </source>
</evidence>
<sequence length="102" mass="11137">MKFKILPLYGVLAVALSSCNRDEPSHLPNLVDKKVTVQFRRDSLGAASNLPIPPKTNNINGAMTSMSGILVEVGKRGIVVADTDAERWVPYDVILFVESPQD</sequence>
<keyword evidence="2" id="KW-1185">Reference proteome</keyword>
<accession>A0A8J7MD61</accession>
<proteinExistence type="predicted"/>
<dbReference type="EMBL" id="JAENIM010000039">
    <property type="protein sequence ID" value="MBK1791001.1"/>
    <property type="molecule type" value="Genomic_DNA"/>
</dbReference>
<comment type="caution">
    <text evidence="1">The sequence shown here is derived from an EMBL/GenBank/DDBJ whole genome shotgun (WGS) entry which is preliminary data.</text>
</comment>
<dbReference type="PROSITE" id="PS51257">
    <property type="entry name" value="PROKAR_LIPOPROTEIN"/>
    <property type="match status" value="1"/>
</dbReference>
<protein>
    <submittedName>
        <fullName evidence="1">Uncharacterized protein</fullName>
    </submittedName>
</protein>
<organism evidence="1 2">
    <name type="scientific">Persicirhabdus sediminis</name>
    <dbReference type="NCBI Taxonomy" id="454144"/>
    <lineage>
        <taxon>Bacteria</taxon>
        <taxon>Pseudomonadati</taxon>
        <taxon>Verrucomicrobiota</taxon>
        <taxon>Verrucomicrobiia</taxon>
        <taxon>Verrucomicrobiales</taxon>
        <taxon>Verrucomicrobiaceae</taxon>
        <taxon>Persicirhabdus</taxon>
    </lineage>
</organism>
<reference evidence="1" key="1">
    <citation type="submission" date="2021-01" db="EMBL/GenBank/DDBJ databases">
        <title>Modified the classification status of verrucomicrobia.</title>
        <authorList>
            <person name="Feng X."/>
        </authorList>
    </citation>
    <scope>NUCLEOTIDE SEQUENCE</scope>
    <source>
        <strain evidence="1">_KCTC 22039</strain>
    </source>
</reference>
<dbReference type="RefSeq" id="WP_200311020.1">
    <property type="nucleotide sequence ID" value="NZ_JAENIM010000039.1"/>
</dbReference>
<dbReference type="AlphaFoldDB" id="A0A8J7MD61"/>